<dbReference type="RefSeq" id="WP_191170338.1">
    <property type="nucleotide sequence ID" value="NZ_JACXZS010000002.1"/>
</dbReference>
<feature type="region of interest" description="Disordered" evidence="1">
    <location>
        <begin position="146"/>
        <end position="167"/>
    </location>
</feature>
<keyword evidence="2" id="KW-1133">Transmembrane helix</keyword>
<name>A0ABR8NKH3_9MICO</name>
<sequence>MSKRALSWLKAVVALVGSVVLAAVVLPPMFSILNRPTVDQGQRPLVMVTTSGGDRDYHLRVHNIIDKDGEFRFLLSVADDEVTYGEGGNVFGVNVQVTLAAPDGTGGMTCAPTYVDSGVISSSDINAGTRRMLQADAISGRYSSTRAIASPPDQEPDSAVPAPSATPQVPDIETLLADLDVVQYTTDLFLLDDDYWYTSAATSDGATWTVECRLDAAVVWRVGDPTNPMKQPQATLLAPEFNFGPQGDVSDHQQGMDVTLSLARAEGLELVRSYPDAQAGSMDWTMTYENRWNGELGETGNFGYTNAPTFLLQNRNVAAAEQNFLLFGGVLIGLAVTLLVRGLSDLADATLLRKGE</sequence>
<comment type="caution">
    <text evidence="3">The sequence shown here is derived from an EMBL/GenBank/DDBJ whole genome shotgun (WGS) entry which is preliminary data.</text>
</comment>
<reference evidence="3 4" key="1">
    <citation type="submission" date="2020-09" db="EMBL/GenBank/DDBJ databases">
        <title>Isolation and identification of active actinomycetes.</title>
        <authorList>
            <person name="Li X."/>
        </authorList>
    </citation>
    <scope>NUCLEOTIDE SEQUENCE [LARGE SCALE GENOMIC DNA]</scope>
    <source>
        <strain evidence="3 4">NEAU-LLC</strain>
    </source>
</reference>
<evidence type="ECO:0008006" key="5">
    <source>
        <dbReference type="Google" id="ProtNLM"/>
    </source>
</evidence>
<keyword evidence="4" id="KW-1185">Reference proteome</keyword>
<organism evidence="3 4">
    <name type="scientific">Microbacterium helvum</name>
    <dbReference type="NCBI Taxonomy" id="2773713"/>
    <lineage>
        <taxon>Bacteria</taxon>
        <taxon>Bacillati</taxon>
        <taxon>Actinomycetota</taxon>
        <taxon>Actinomycetes</taxon>
        <taxon>Micrococcales</taxon>
        <taxon>Microbacteriaceae</taxon>
        <taxon>Microbacterium</taxon>
    </lineage>
</organism>
<dbReference type="EMBL" id="JACXZS010000002">
    <property type="protein sequence ID" value="MBD3940679.1"/>
    <property type="molecule type" value="Genomic_DNA"/>
</dbReference>
<dbReference type="Proteomes" id="UP000598426">
    <property type="component" value="Unassembled WGS sequence"/>
</dbReference>
<evidence type="ECO:0000313" key="3">
    <source>
        <dbReference type="EMBL" id="MBD3940679.1"/>
    </source>
</evidence>
<proteinExistence type="predicted"/>
<keyword evidence="2" id="KW-0812">Transmembrane</keyword>
<feature type="transmembrane region" description="Helical" evidence="2">
    <location>
        <begin position="324"/>
        <end position="344"/>
    </location>
</feature>
<accession>A0ABR8NKH3</accession>
<keyword evidence="2" id="KW-0472">Membrane</keyword>
<evidence type="ECO:0000256" key="1">
    <source>
        <dbReference type="SAM" id="MobiDB-lite"/>
    </source>
</evidence>
<gene>
    <name evidence="3" type="ORF">IF188_03070</name>
</gene>
<evidence type="ECO:0000256" key="2">
    <source>
        <dbReference type="SAM" id="Phobius"/>
    </source>
</evidence>
<evidence type="ECO:0000313" key="4">
    <source>
        <dbReference type="Proteomes" id="UP000598426"/>
    </source>
</evidence>
<protein>
    <recommendedName>
        <fullName evidence="5">DUF3068 domain-containing protein</fullName>
    </recommendedName>
</protein>